<dbReference type="AlphaFoldDB" id="A0A8S1E508"/>
<keyword evidence="1" id="KW-0732">Signal</keyword>
<feature type="signal peptide" evidence="1">
    <location>
        <begin position="1"/>
        <end position="19"/>
    </location>
</feature>
<evidence type="ECO:0000313" key="2">
    <source>
        <dbReference type="EMBL" id="CAB3396544.1"/>
    </source>
</evidence>
<organism evidence="2 3">
    <name type="scientific">Caenorhabditis bovis</name>
    <dbReference type="NCBI Taxonomy" id="2654633"/>
    <lineage>
        <taxon>Eukaryota</taxon>
        <taxon>Metazoa</taxon>
        <taxon>Ecdysozoa</taxon>
        <taxon>Nematoda</taxon>
        <taxon>Chromadorea</taxon>
        <taxon>Rhabditida</taxon>
        <taxon>Rhabditina</taxon>
        <taxon>Rhabditomorpha</taxon>
        <taxon>Rhabditoidea</taxon>
        <taxon>Rhabditidae</taxon>
        <taxon>Peloderinae</taxon>
        <taxon>Caenorhabditis</taxon>
    </lineage>
</organism>
<dbReference type="EMBL" id="CADEPM010000001">
    <property type="protein sequence ID" value="CAB3396544.1"/>
    <property type="molecule type" value="Genomic_DNA"/>
</dbReference>
<gene>
    <name evidence="2" type="ORF">CBOVIS_LOCUS79</name>
</gene>
<name>A0A8S1E508_9PELO</name>
<comment type="caution">
    <text evidence="2">The sequence shown here is derived from an EMBL/GenBank/DDBJ whole genome shotgun (WGS) entry which is preliminary data.</text>
</comment>
<accession>A0A8S1E508</accession>
<evidence type="ECO:0000256" key="1">
    <source>
        <dbReference type="SAM" id="SignalP"/>
    </source>
</evidence>
<dbReference type="Proteomes" id="UP000494206">
    <property type="component" value="Unassembled WGS sequence"/>
</dbReference>
<sequence>MEKLFLVVLAALFVEFCQSEKCYSCSSPKLHLKWPKDDISNKLLYLQDFPLIANESCETVSGAMPVVDCKDSVCIKAVIKQPPAERVVCETGGAIVRDCWSRVLSNAMKNPQANRNMVRLAENGDTKETIGVIYTCEGFLCNSSNALTLSFCWLPYLIRVLL</sequence>
<protein>
    <recommendedName>
        <fullName evidence="4">DUF281 domain-containing protein</fullName>
    </recommendedName>
</protein>
<keyword evidence="3" id="KW-1185">Reference proteome</keyword>
<proteinExistence type="predicted"/>
<evidence type="ECO:0008006" key="4">
    <source>
        <dbReference type="Google" id="ProtNLM"/>
    </source>
</evidence>
<reference evidence="2 3" key="1">
    <citation type="submission" date="2020-04" db="EMBL/GenBank/DDBJ databases">
        <authorList>
            <person name="Laetsch R D."/>
            <person name="Stevens L."/>
            <person name="Kumar S."/>
            <person name="Blaxter L. M."/>
        </authorList>
    </citation>
    <scope>NUCLEOTIDE SEQUENCE [LARGE SCALE GENOMIC DNA]</scope>
</reference>
<dbReference type="OrthoDB" id="5827637at2759"/>
<evidence type="ECO:0000313" key="3">
    <source>
        <dbReference type="Proteomes" id="UP000494206"/>
    </source>
</evidence>
<feature type="chain" id="PRO_5035809217" description="DUF281 domain-containing protein" evidence="1">
    <location>
        <begin position="20"/>
        <end position="162"/>
    </location>
</feature>